<evidence type="ECO:0000256" key="17">
    <source>
        <dbReference type="PIRSR" id="PIRSR039050-51"/>
    </source>
</evidence>
<dbReference type="EC" id="4.6.1.1" evidence="4"/>
<dbReference type="PANTHER" id="PTHR45627">
    <property type="entry name" value="ADENYLATE CYCLASE TYPE 1"/>
    <property type="match status" value="1"/>
</dbReference>
<keyword evidence="6 17" id="KW-0479">Metal-binding</keyword>
<feature type="transmembrane region" description="Helical" evidence="19">
    <location>
        <begin position="690"/>
        <end position="709"/>
    </location>
</feature>
<dbReference type="GO" id="GO:0005524">
    <property type="term" value="F:ATP binding"/>
    <property type="evidence" value="ECO:0007669"/>
    <property type="project" value="UniProtKB-KW"/>
</dbReference>
<feature type="transmembrane region" description="Helical" evidence="19">
    <location>
        <begin position="530"/>
        <end position="554"/>
    </location>
</feature>
<dbReference type="InterPro" id="IPR032628">
    <property type="entry name" value="AC_N"/>
</dbReference>
<evidence type="ECO:0000259" key="20">
    <source>
        <dbReference type="PROSITE" id="PS50125"/>
    </source>
</evidence>
<comment type="catalytic activity">
    <reaction evidence="1">
        <text>ATP = 3',5'-cyclic AMP + diphosphate</text>
        <dbReference type="Rhea" id="RHEA:15389"/>
        <dbReference type="ChEBI" id="CHEBI:30616"/>
        <dbReference type="ChEBI" id="CHEBI:33019"/>
        <dbReference type="ChEBI" id="CHEBI:58165"/>
        <dbReference type="EC" id="4.6.1.1"/>
    </reaction>
</comment>
<feature type="binding site" evidence="17">
    <location>
        <position position="187"/>
    </location>
    <ligand>
        <name>Mg(2+)</name>
        <dbReference type="ChEBI" id="CHEBI:18420"/>
        <label>2</label>
        <note>catalytic</note>
    </ligand>
</feature>
<evidence type="ECO:0000256" key="9">
    <source>
        <dbReference type="ARBA" id="ARBA00022840"/>
    </source>
</evidence>
<evidence type="ECO:0000256" key="18">
    <source>
        <dbReference type="RuleBase" id="RU000405"/>
    </source>
</evidence>
<feature type="non-terminal residue" evidence="21">
    <location>
        <position position="1"/>
    </location>
</feature>
<feature type="transmembrane region" description="Helical" evidence="19">
    <location>
        <begin position="7"/>
        <end position="29"/>
    </location>
</feature>
<keyword evidence="11 19" id="KW-1133">Transmembrane helix</keyword>
<comment type="cofactor">
    <cofactor evidence="17">
        <name>Mg(2+)</name>
        <dbReference type="ChEBI" id="CHEBI:18420"/>
    </cofactor>
    <cofactor evidence="17">
        <name>Mn(2+)</name>
        <dbReference type="ChEBI" id="CHEBI:29035"/>
    </cofactor>
    <text evidence="17">Binds 2 magnesium ions per subunit. Is also active with manganese (in vitro).</text>
</comment>
<feature type="transmembrane region" description="Helical" evidence="19">
    <location>
        <begin position="35"/>
        <end position="54"/>
    </location>
</feature>
<evidence type="ECO:0000256" key="12">
    <source>
        <dbReference type="ARBA" id="ARBA00022998"/>
    </source>
</evidence>
<evidence type="ECO:0000256" key="7">
    <source>
        <dbReference type="ARBA" id="ARBA00022737"/>
    </source>
</evidence>
<dbReference type="PIRSF" id="PIRSF039050">
    <property type="entry name" value="Ade_cyc"/>
    <property type="match status" value="1"/>
</dbReference>
<feature type="domain" description="Guanylate cyclase" evidence="20">
    <location>
        <begin position="777"/>
        <end position="916"/>
    </location>
</feature>
<dbReference type="InterPro" id="IPR029787">
    <property type="entry name" value="Nucleotide_cyclase"/>
</dbReference>
<dbReference type="InterPro" id="IPR018297">
    <property type="entry name" value="A/G_cyclase_CS"/>
</dbReference>
<organism evidence="21 22">
    <name type="scientific">Cherax quadricarinatus</name>
    <name type="common">Australian red claw crayfish</name>
    <dbReference type="NCBI Taxonomy" id="27406"/>
    <lineage>
        <taxon>Eukaryota</taxon>
        <taxon>Metazoa</taxon>
        <taxon>Ecdysozoa</taxon>
        <taxon>Arthropoda</taxon>
        <taxon>Crustacea</taxon>
        <taxon>Multicrustacea</taxon>
        <taxon>Malacostraca</taxon>
        <taxon>Eumalacostraca</taxon>
        <taxon>Eucarida</taxon>
        <taxon>Decapoda</taxon>
        <taxon>Pleocyemata</taxon>
        <taxon>Astacidea</taxon>
        <taxon>Parastacoidea</taxon>
        <taxon>Parastacidae</taxon>
        <taxon>Cherax</taxon>
    </lineage>
</organism>
<evidence type="ECO:0000256" key="2">
    <source>
        <dbReference type="ARBA" id="ARBA00001936"/>
    </source>
</evidence>
<evidence type="ECO:0000256" key="15">
    <source>
        <dbReference type="ARBA" id="ARBA00023239"/>
    </source>
</evidence>
<evidence type="ECO:0000313" key="22">
    <source>
        <dbReference type="Proteomes" id="UP001445076"/>
    </source>
</evidence>
<dbReference type="GO" id="GO:0046872">
    <property type="term" value="F:metal ion binding"/>
    <property type="evidence" value="ECO:0007669"/>
    <property type="project" value="UniProtKB-KW"/>
</dbReference>
<dbReference type="GO" id="GO:0006171">
    <property type="term" value="P:cAMP biosynthetic process"/>
    <property type="evidence" value="ECO:0007669"/>
    <property type="project" value="UniProtKB-KW"/>
</dbReference>
<dbReference type="GO" id="GO:0004016">
    <property type="term" value="F:adenylate cyclase activity"/>
    <property type="evidence" value="ECO:0007669"/>
    <property type="project" value="UniProtKB-EC"/>
</dbReference>
<dbReference type="PANTHER" id="PTHR45627:SF16">
    <property type="entry name" value="ADENYLATE CYCLASE"/>
    <property type="match status" value="1"/>
</dbReference>
<keyword evidence="15 18" id="KW-0456">Lyase</keyword>
<sequence>RTKLNEVYLIVFSYLILISFFGLEMLVTLSSNPPTASAGVWATLFFIYMTYTLLPLRVPEAAAGGILLSLTHLVCSITTNTHHSPFLWKQLAANCTLFVCANVGGLFTHYPGEAARRQAFMETRQCVATRIKTQRENQQQERLLLSVLPSHVAMEMKSDIAGTPKDTMFHKIYIQRHDNVSILFADICGFTTLSDQCTAEELVRLLSELFARFDRLAAEHHCLRIKLLGDCYYCVSGLPEARPDHAHCCVEMGLDMIEAIALVREVTGVNVNMRVGIHSGRVHCGVLGLRKWQFDVWSNDVTLANYMESGGIPGRIHVTKETLKYLSGDYKVEPGNGGERNHYLKMMNIETYLIVPDDDYRDPHAKKTSMYSMNGSVSKEMRMIGHSDPSKQNTNIHNKLGLSETQLGKSTTEEVNEYLARAIDARSIDRLRMEHCRRFLLTFRESKVEEKYSKERDKMLLAYFVFSWITIIFITIVQLIIIPRFYVSVGVLLVGILLTTFTIILVLAERCECMPGCLSRMSSVVANSRTVSQMIASLLVLVLFLCSITSMFLLDLDSYRDCFLQASENSSNLTWGDPNITEEWWVVSDTLTIQAPKVTPILDQFNVTLGDEVNLCHEGTTTHFPDYFTYCVLLVMLSCAVYQLMFSIIKLLLLGAVCVAYTSMVLITHGTLFDNQDALILRGRGYGELFVSRYVTVAVLVGFTIAFVIHARQTEATSRLDFLWKLQAHEEKEDIEHLQAYNRKLIANILPEHVAIHFLSVDKAPDELYHEECESVCILFASIPNFSDFYMELESNNEGVECLRLLNEIIADFDELLEEERFKYIEKIKSTGATYMAAAGLTKASRDLKNFSHVTAMADYALRLRDQLEYVNEHSFNNFKIRIGINIGPVVAGVIGARKPQYDIWGNAVNVASRMDSTGELDKIQVTQEVYQILHKKGYPLTCRGVIKVKGKGDMITYFLNGKSHDTIEEDCPVTGSTNSTENHK</sequence>
<dbReference type="Pfam" id="PF16214">
    <property type="entry name" value="AC_N"/>
    <property type="match status" value="1"/>
</dbReference>
<feature type="transmembrane region" description="Helical" evidence="19">
    <location>
        <begin position="487"/>
        <end position="509"/>
    </location>
</feature>
<evidence type="ECO:0000256" key="3">
    <source>
        <dbReference type="ARBA" id="ARBA00004141"/>
    </source>
</evidence>
<evidence type="ECO:0000256" key="14">
    <source>
        <dbReference type="ARBA" id="ARBA00023180"/>
    </source>
</evidence>
<dbReference type="Pfam" id="PF06327">
    <property type="entry name" value="Adcy_cons_dom"/>
    <property type="match status" value="1"/>
</dbReference>
<keyword evidence="22" id="KW-1185">Reference proteome</keyword>
<dbReference type="GO" id="GO:0005886">
    <property type="term" value="C:plasma membrane"/>
    <property type="evidence" value="ECO:0007669"/>
    <property type="project" value="InterPro"/>
</dbReference>
<dbReference type="Gene3D" id="3.30.70.1230">
    <property type="entry name" value="Nucleotide cyclase"/>
    <property type="match status" value="2"/>
</dbReference>
<keyword evidence="5 19" id="KW-0812">Transmembrane</keyword>
<keyword evidence="17" id="KW-0464">Manganese</keyword>
<keyword evidence="12" id="KW-0115">cAMP biosynthesis</keyword>
<protein>
    <recommendedName>
        <fullName evidence="4">adenylate cyclase</fullName>
        <ecNumber evidence="4">4.6.1.1</ecNumber>
    </recommendedName>
</protein>
<feature type="binding site" evidence="16">
    <location>
        <position position="274"/>
    </location>
    <ligand>
        <name>ATP</name>
        <dbReference type="ChEBI" id="CHEBI:30616"/>
    </ligand>
</feature>
<feature type="domain" description="Guanylate cyclase" evidence="20">
    <location>
        <begin position="181"/>
        <end position="308"/>
    </location>
</feature>
<keyword evidence="14" id="KW-0325">Glycoprotein</keyword>
<dbReference type="EMBL" id="JARKIK010000051">
    <property type="protein sequence ID" value="KAK8734391.1"/>
    <property type="molecule type" value="Genomic_DNA"/>
</dbReference>
<evidence type="ECO:0000256" key="11">
    <source>
        <dbReference type="ARBA" id="ARBA00022989"/>
    </source>
</evidence>
<evidence type="ECO:0000256" key="19">
    <source>
        <dbReference type="SAM" id="Phobius"/>
    </source>
</evidence>
<feature type="binding site" evidence="16">
    <location>
        <begin position="228"/>
        <end position="230"/>
    </location>
    <ligand>
        <name>ATP</name>
        <dbReference type="ChEBI" id="CHEBI:30616"/>
    </ligand>
</feature>
<dbReference type="FunFam" id="3.30.70.1230:FF:000002">
    <property type="entry name" value="Adenylate cyclase"/>
    <property type="match status" value="1"/>
</dbReference>
<dbReference type="InterPro" id="IPR030672">
    <property type="entry name" value="Adcy"/>
</dbReference>
<evidence type="ECO:0000256" key="16">
    <source>
        <dbReference type="PIRSR" id="PIRSR039050-50"/>
    </source>
</evidence>
<keyword evidence="9 16" id="KW-0067">ATP-binding</keyword>
<dbReference type="Proteomes" id="UP001445076">
    <property type="component" value="Unassembled WGS sequence"/>
</dbReference>
<feature type="binding site" evidence="17">
    <location>
        <position position="230"/>
    </location>
    <ligand>
        <name>Mg(2+)</name>
        <dbReference type="ChEBI" id="CHEBI:18420"/>
        <label>1</label>
        <note>catalytic</note>
    </ligand>
</feature>
<dbReference type="SMART" id="SM00044">
    <property type="entry name" value="CYCc"/>
    <property type="match status" value="2"/>
</dbReference>
<evidence type="ECO:0000256" key="13">
    <source>
        <dbReference type="ARBA" id="ARBA00023136"/>
    </source>
</evidence>
<feature type="binding site" evidence="16">
    <location>
        <begin position="910"/>
        <end position="914"/>
    </location>
    <ligand>
        <name>ATP</name>
        <dbReference type="ChEBI" id="CHEBI:30616"/>
    </ligand>
</feature>
<gene>
    <name evidence="21" type="ORF">OTU49_006162</name>
</gene>
<feature type="transmembrane region" description="Helical" evidence="19">
    <location>
        <begin position="651"/>
        <end position="670"/>
    </location>
</feature>
<dbReference type="FunFam" id="3.30.70.1230:FF:000001">
    <property type="entry name" value="Adenylate cyclase"/>
    <property type="match status" value="1"/>
</dbReference>
<dbReference type="GO" id="GO:0035556">
    <property type="term" value="P:intracellular signal transduction"/>
    <property type="evidence" value="ECO:0007669"/>
    <property type="project" value="InterPro"/>
</dbReference>
<evidence type="ECO:0000313" key="21">
    <source>
        <dbReference type="EMBL" id="KAK8734391.1"/>
    </source>
</evidence>
<feature type="binding site" evidence="17">
    <location>
        <position position="230"/>
    </location>
    <ligand>
        <name>Mg(2+)</name>
        <dbReference type="ChEBI" id="CHEBI:18420"/>
        <label>2</label>
        <note>catalytic</note>
    </ligand>
</feature>
<feature type="transmembrane region" description="Helical" evidence="19">
    <location>
        <begin position="460"/>
        <end position="481"/>
    </location>
</feature>
<dbReference type="SUPFAM" id="SSF55073">
    <property type="entry name" value="Nucleotide cyclase"/>
    <property type="match status" value="2"/>
</dbReference>
<evidence type="ECO:0000256" key="5">
    <source>
        <dbReference type="ARBA" id="ARBA00022692"/>
    </source>
</evidence>
<evidence type="ECO:0000256" key="8">
    <source>
        <dbReference type="ARBA" id="ARBA00022741"/>
    </source>
</evidence>
<feature type="binding site" evidence="16">
    <location>
        <position position="829"/>
    </location>
    <ligand>
        <name>ATP</name>
        <dbReference type="ChEBI" id="CHEBI:30616"/>
    </ligand>
</feature>
<feature type="binding site" evidence="17">
    <location>
        <position position="186"/>
    </location>
    <ligand>
        <name>Mg(2+)</name>
        <dbReference type="ChEBI" id="CHEBI:18420"/>
        <label>1</label>
        <note>catalytic</note>
    </ligand>
</feature>
<comment type="caution">
    <text evidence="21">The sequence shown here is derived from an EMBL/GenBank/DDBJ whole genome shotgun (WGS) entry which is preliminary data.</text>
</comment>
<proteinExistence type="inferred from homology"/>
<dbReference type="CDD" id="cd07302">
    <property type="entry name" value="CHD"/>
    <property type="match status" value="2"/>
</dbReference>
<dbReference type="PROSITE" id="PS50125">
    <property type="entry name" value="GUANYLATE_CYCLASE_2"/>
    <property type="match status" value="2"/>
</dbReference>
<dbReference type="GO" id="GO:0007189">
    <property type="term" value="P:adenylate cyclase-activating G protein-coupled receptor signaling pathway"/>
    <property type="evidence" value="ECO:0007669"/>
    <property type="project" value="TreeGrafter"/>
</dbReference>
<evidence type="ECO:0000256" key="1">
    <source>
        <dbReference type="ARBA" id="ARBA00001593"/>
    </source>
</evidence>
<dbReference type="AlphaFoldDB" id="A0AAW0X5F4"/>
<dbReference type="InterPro" id="IPR001054">
    <property type="entry name" value="A/G_cyclase"/>
</dbReference>
<keyword evidence="8 16" id="KW-0547">Nucleotide-binding</keyword>
<keyword evidence="7" id="KW-0677">Repeat</keyword>
<dbReference type="InterPro" id="IPR009398">
    <property type="entry name" value="Adcy_conserved_dom"/>
</dbReference>
<comment type="cofactor">
    <cofactor evidence="2">
        <name>Mn(2+)</name>
        <dbReference type="ChEBI" id="CHEBI:29035"/>
    </cofactor>
</comment>
<feature type="binding site" evidence="16">
    <location>
        <begin position="186"/>
        <end position="191"/>
    </location>
    <ligand>
        <name>ATP</name>
        <dbReference type="ChEBI" id="CHEBI:30616"/>
    </ligand>
</feature>
<feature type="binding site" evidence="17">
    <location>
        <position position="186"/>
    </location>
    <ligand>
        <name>Mg(2+)</name>
        <dbReference type="ChEBI" id="CHEBI:18420"/>
        <label>2</label>
        <note>catalytic</note>
    </ligand>
</feature>
<dbReference type="PROSITE" id="PS00452">
    <property type="entry name" value="GUANYLATE_CYCLASE_1"/>
    <property type="match status" value="2"/>
</dbReference>
<evidence type="ECO:0000256" key="6">
    <source>
        <dbReference type="ARBA" id="ARBA00022723"/>
    </source>
</evidence>
<feature type="transmembrane region" description="Helical" evidence="19">
    <location>
        <begin position="627"/>
        <end position="644"/>
    </location>
</feature>
<evidence type="ECO:0000256" key="4">
    <source>
        <dbReference type="ARBA" id="ARBA00012201"/>
    </source>
</evidence>
<keyword evidence="13 19" id="KW-0472">Membrane</keyword>
<dbReference type="Pfam" id="PF00211">
    <property type="entry name" value="Guanylate_cyc"/>
    <property type="match status" value="2"/>
</dbReference>
<feature type="binding site" evidence="16">
    <location>
        <position position="950"/>
    </location>
    <ligand>
        <name>ATP</name>
        <dbReference type="ChEBI" id="CHEBI:30616"/>
    </ligand>
</feature>
<keyword evidence="10 17" id="KW-0460">Magnesium</keyword>
<comment type="similarity">
    <text evidence="18">Belongs to the adenylyl cyclase class-4/guanylyl cyclase family.</text>
</comment>
<feature type="binding site" evidence="16">
    <location>
        <begin position="903"/>
        <end position="905"/>
    </location>
    <ligand>
        <name>ATP</name>
        <dbReference type="ChEBI" id="CHEBI:30616"/>
    </ligand>
</feature>
<name>A0AAW0X5F4_CHEQU</name>
<reference evidence="21 22" key="1">
    <citation type="journal article" date="2024" name="BMC Genomics">
        <title>Genome assembly of redclaw crayfish (Cherax quadricarinatus) provides insights into its immune adaptation and hypoxia tolerance.</title>
        <authorList>
            <person name="Liu Z."/>
            <person name="Zheng J."/>
            <person name="Li H."/>
            <person name="Fang K."/>
            <person name="Wang S."/>
            <person name="He J."/>
            <person name="Zhou D."/>
            <person name="Weng S."/>
            <person name="Chi M."/>
            <person name="Gu Z."/>
            <person name="He J."/>
            <person name="Li F."/>
            <person name="Wang M."/>
        </authorList>
    </citation>
    <scope>NUCLEOTIDE SEQUENCE [LARGE SCALE GENOMIC DNA]</scope>
    <source>
        <strain evidence="21">ZL_2023a</strain>
    </source>
</reference>
<accession>A0AAW0X5F4</accession>
<comment type="subcellular location">
    <subcellularLocation>
        <location evidence="3">Membrane</location>
        <topology evidence="3">Multi-pass membrane protein</topology>
    </subcellularLocation>
</comment>
<evidence type="ECO:0000256" key="10">
    <source>
        <dbReference type="ARBA" id="ARBA00022842"/>
    </source>
</evidence>